<evidence type="ECO:0000313" key="2">
    <source>
        <dbReference type="Proteomes" id="UP000289664"/>
    </source>
</evidence>
<dbReference type="AlphaFoldDB" id="B0NDN0"/>
<evidence type="ECO:0000313" key="1">
    <source>
        <dbReference type="EMBL" id="QBF72837.1"/>
    </source>
</evidence>
<keyword evidence="2" id="KW-1185">Reference proteome</keyword>
<dbReference type="Proteomes" id="UP000289664">
    <property type="component" value="Chromosome"/>
</dbReference>
<gene>
    <name evidence="1" type="ORF">HDCHBGLK_00182</name>
</gene>
<dbReference type="HOGENOM" id="CLU_1784380_0_0_9"/>
<reference evidence="1 2" key="1">
    <citation type="journal article" date="2019" name="Appl. Environ. Microbiol.">
        <title>Clostridium scindens ATCC 35704: integration of nutritional requirements, the complete genome sequence, and global transcriptional responses to bile acids.</title>
        <authorList>
            <person name="Devendran S."/>
            <person name="Shrestha R."/>
            <person name="Alves J.M.P."/>
            <person name="Wolf P.G."/>
            <person name="Ly L."/>
            <person name="Hernandez A.G."/>
            <person name="Mendez-Garcia C."/>
            <person name="Inboden A."/>
            <person name="Wiley J."/>
            <person name="Paul O."/>
            <person name="Allen A."/>
            <person name="Springer E."/>
            <person name="Wright C.L."/>
            <person name="Fields C.J."/>
            <person name="Daniel S.L."/>
            <person name="Ridlon J.M."/>
        </authorList>
    </citation>
    <scope>NUCLEOTIDE SEQUENCE [LARGE SCALE GENOMIC DNA]</scope>
    <source>
        <strain evidence="1 2">ATCC 35704</strain>
    </source>
</reference>
<dbReference type="KEGG" id="csci:HDCHBGLK_00182"/>
<protein>
    <submittedName>
        <fullName evidence="1">Uncharacterized protein</fullName>
    </submittedName>
</protein>
<proteinExistence type="predicted"/>
<accession>B0NDN0</accession>
<name>B0NDN0_CLOS5</name>
<sequence>MSRISALLETGQRDVYTATFNLFSFIGLAKYSGINGFLHFFNYDFYRRKAGHVRAFHSEPKSQGDCILYDLHLFFIEGETLMAQSLSSTSRFCAGNSVSVTWLTREPGATSPHFLWKFAFRKAEVWRRPFIRASALPVEARRIAC</sequence>
<organism evidence="1 2">
    <name type="scientific">Clostridium scindens (strain ATCC 35704 / DSM 5676 / VPI 13733 / 19)</name>
    <dbReference type="NCBI Taxonomy" id="411468"/>
    <lineage>
        <taxon>Bacteria</taxon>
        <taxon>Bacillati</taxon>
        <taxon>Bacillota</taxon>
        <taxon>Clostridia</taxon>
        <taxon>Lachnospirales</taxon>
        <taxon>Lachnospiraceae</taxon>
    </lineage>
</organism>
<dbReference type="EMBL" id="CP036170">
    <property type="protein sequence ID" value="QBF72837.1"/>
    <property type="molecule type" value="Genomic_DNA"/>
</dbReference>